<name>A0A1J4RS42_9BACT</name>
<proteinExistence type="predicted"/>
<evidence type="ECO:0000259" key="1">
    <source>
        <dbReference type="Pfam" id="PF08223"/>
    </source>
</evidence>
<dbReference type="Pfam" id="PF20803">
    <property type="entry name" value="PaaX_M"/>
    <property type="match status" value="1"/>
</dbReference>
<dbReference type="Gene3D" id="1.20.58.1460">
    <property type="match status" value="1"/>
</dbReference>
<dbReference type="Proteomes" id="UP000183144">
    <property type="component" value="Unassembled WGS sequence"/>
</dbReference>
<dbReference type="InterPro" id="IPR013225">
    <property type="entry name" value="PaaX_C"/>
</dbReference>
<evidence type="ECO:0000313" key="4">
    <source>
        <dbReference type="Proteomes" id="UP000183144"/>
    </source>
</evidence>
<evidence type="ECO:0000313" key="3">
    <source>
        <dbReference type="EMBL" id="OIN89108.1"/>
    </source>
</evidence>
<protein>
    <submittedName>
        <fullName evidence="3">Uncharacterized protein</fullName>
    </submittedName>
</protein>
<organism evidence="3 4">
    <name type="scientific">Candidatus Beckwithbacteria bacterium CG1_02_47_37</name>
    <dbReference type="NCBI Taxonomy" id="1805034"/>
    <lineage>
        <taxon>Bacteria</taxon>
        <taxon>Candidatus Beckwithiibacteriota</taxon>
    </lineage>
</organism>
<accession>A0A1J4RS42</accession>
<dbReference type="PANTHER" id="PTHR30319:SF1">
    <property type="entry name" value="TRANSCRIPTIONAL REPRESSOR PAAX"/>
    <property type="match status" value="1"/>
</dbReference>
<dbReference type="Pfam" id="PF08223">
    <property type="entry name" value="PaaX_C"/>
    <property type="match status" value="1"/>
</dbReference>
<dbReference type="Gene3D" id="3.30.70.2650">
    <property type="match status" value="1"/>
</dbReference>
<gene>
    <name evidence="3" type="ORF">AUJ59_02520</name>
</gene>
<dbReference type="InterPro" id="IPR048846">
    <property type="entry name" value="PaaX-like_central"/>
</dbReference>
<dbReference type="PANTHER" id="PTHR30319">
    <property type="entry name" value="PHENYLACETIC ACID REGULATOR-RELATED TRANSCRIPTIONAL REPRESSOR"/>
    <property type="match status" value="1"/>
</dbReference>
<comment type="caution">
    <text evidence="3">The sequence shown here is derived from an EMBL/GenBank/DDBJ whole genome shotgun (WGS) entry which is preliminary data.</text>
</comment>
<dbReference type="AlphaFoldDB" id="A0A1J4RS42"/>
<feature type="domain" description="Transcriptional repressor PaaX-like central Cas2-like" evidence="2">
    <location>
        <begin position="97"/>
        <end position="175"/>
    </location>
</feature>
<dbReference type="GO" id="GO:0006351">
    <property type="term" value="P:DNA-templated transcription"/>
    <property type="evidence" value="ECO:0007669"/>
    <property type="project" value="TreeGrafter"/>
</dbReference>
<reference evidence="3 4" key="1">
    <citation type="journal article" date="2016" name="Environ. Microbiol.">
        <title>Genomic resolution of a cold subsurface aquifer community provides metabolic insights for novel microbes adapted to high CO concentrations.</title>
        <authorList>
            <person name="Probst A.J."/>
            <person name="Castelle C.J."/>
            <person name="Singh A."/>
            <person name="Brown C.T."/>
            <person name="Anantharaman K."/>
            <person name="Sharon I."/>
            <person name="Hug L.A."/>
            <person name="Burstein D."/>
            <person name="Emerson J.B."/>
            <person name="Thomas B.C."/>
            <person name="Banfield J.F."/>
        </authorList>
    </citation>
    <scope>NUCLEOTIDE SEQUENCE [LARGE SCALE GENOMIC DNA]</scope>
    <source>
        <strain evidence="3">CG1_02_47_37</strain>
    </source>
</reference>
<evidence type="ECO:0000259" key="2">
    <source>
        <dbReference type="Pfam" id="PF20803"/>
    </source>
</evidence>
<sequence>MAKLLRSRDRILIGLAVLGDILDKLMPDRNARLQILGLGCYTPPGYRKRSLHTAVSRLLKTGLISKAIKNGEAVWELTGAGKNQLQRSFPLLNWQKKKWDGWWRIVIFDIAVTKNWLRDKLRRKLNELGFGQWQASVYVSPHDVAEDMKEFLASEKLSGQASVLVTRELWPENPEKIERMWQLDQLNRQYQSVVDFREKNKSGLDERKVRWLISRYLQAVEADPFLPKEFLPQPWFGETARKVFHRLHFITHVRQEV</sequence>
<feature type="domain" description="Transcriptional repressor PaaX-like C-terminal" evidence="1">
    <location>
        <begin position="181"/>
        <end position="248"/>
    </location>
</feature>
<dbReference type="EMBL" id="MNUI01000043">
    <property type="protein sequence ID" value="OIN89108.1"/>
    <property type="molecule type" value="Genomic_DNA"/>
</dbReference>
<dbReference type="STRING" id="1805034.AUJ59_02520"/>